<evidence type="ECO:0000259" key="2">
    <source>
        <dbReference type="PROSITE" id="PS50093"/>
    </source>
</evidence>
<dbReference type="RefSeq" id="WP_146962506.1">
    <property type="nucleotide sequence ID" value="NZ_CP042467.1"/>
</dbReference>
<proteinExistence type="predicted"/>
<dbReference type="KEGG" id="bbae:FRD01_18945"/>
<evidence type="ECO:0000313" key="4">
    <source>
        <dbReference type="Proteomes" id="UP000321595"/>
    </source>
</evidence>
<dbReference type="Pfam" id="PF18911">
    <property type="entry name" value="PKD_4"/>
    <property type="match status" value="1"/>
</dbReference>
<dbReference type="SUPFAM" id="SSF49299">
    <property type="entry name" value="PKD domain"/>
    <property type="match status" value="1"/>
</dbReference>
<dbReference type="Proteomes" id="UP000321595">
    <property type="component" value="Chromosome"/>
</dbReference>
<sequence length="596" mass="65330">MTRTTLACAFLLFAACSNDAQVQPEMDAGPELDMSIDTATDMLADIPADMSDELRVDFELTYTTNAQEIQVQVSPGGFPREDVDALRFDFGDGIAGWGETLTHAYREPGVWPVTLEVRLDGHQILRAKKLARINPGPDHNPLFLTINQIPIYINGSVPIPLDDGTTYEFAHQVPNNRFDVDIDVLDTEDNPLNLASIRLEAVHTEAIDLTHLVDTTQLESGMIHAEIRDADALPLGEIALRVSAEDASGTTHQRELTVETVELTPDLDPFARPSDWLFRDDQDFFTTTRVPASGNRYQFASEATPNGEADFLEEMRLMGALGSDESLNELFLTRIRQAIRKEVCRYFGIAPDGTAFDGIDMKIFWVGEPGAPDPEAFDEAGTFHMMRLGGVFQGFLGFSTYSAHNQERADDSLPTLGVASAGVLGALTNTPTITDAFLPVHLENGQPVGQNPHDALVLAPDFDPDAEHPEDVLQRYLDLQSVARNIAYGLAPVIAHEMGHAMGLMPDGLPPEGFFGNSPEVAFVGNRTNVHHADLPGLNLMQAGGDTIALIGELESVIERENITLIELAKILSLETRLSPLSRAYLQRKLTYTNKD</sequence>
<dbReference type="Gene3D" id="2.60.40.10">
    <property type="entry name" value="Immunoglobulins"/>
    <property type="match status" value="1"/>
</dbReference>
<organism evidence="3 4">
    <name type="scientific">Microvenator marinus</name>
    <dbReference type="NCBI Taxonomy" id="2600177"/>
    <lineage>
        <taxon>Bacteria</taxon>
        <taxon>Deltaproteobacteria</taxon>
        <taxon>Bradymonadales</taxon>
        <taxon>Microvenatoraceae</taxon>
        <taxon>Microvenator</taxon>
    </lineage>
</organism>
<dbReference type="AlphaFoldDB" id="A0A5B8XZ68"/>
<gene>
    <name evidence="3" type="ORF">FRD01_18945</name>
</gene>
<reference evidence="3 4" key="1">
    <citation type="submission" date="2019-08" db="EMBL/GenBank/DDBJ databases">
        <authorList>
            <person name="Liang Q."/>
        </authorList>
    </citation>
    <scope>NUCLEOTIDE SEQUENCE [LARGE SCALE GENOMIC DNA]</scope>
    <source>
        <strain evidence="3 4">V1718</strain>
    </source>
</reference>
<feature type="signal peptide" evidence="1">
    <location>
        <begin position="1"/>
        <end position="20"/>
    </location>
</feature>
<dbReference type="InterPro" id="IPR000601">
    <property type="entry name" value="PKD_dom"/>
</dbReference>
<feature type="chain" id="PRO_5023015190" description="PKD domain-containing protein" evidence="1">
    <location>
        <begin position="21"/>
        <end position="596"/>
    </location>
</feature>
<evidence type="ECO:0000313" key="3">
    <source>
        <dbReference type="EMBL" id="QED29273.1"/>
    </source>
</evidence>
<dbReference type="OrthoDB" id="9793251at2"/>
<protein>
    <recommendedName>
        <fullName evidence="2">PKD domain-containing protein</fullName>
    </recommendedName>
</protein>
<evidence type="ECO:0000256" key="1">
    <source>
        <dbReference type="SAM" id="SignalP"/>
    </source>
</evidence>
<dbReference type="EMBL" id="CP042467">
    <property type="protein sequence ID" value="QED29273.1"/>
    <property type="molecule type" value="Genomic_DNA"/>
</dbReference>
<keyword evidence="4" id="KW-1185">Reference proteome</keyword>
<accession>A0A5B8XZ68</accession>
<dbReference type="PROSITE" id="PS50093">
    <property type="entry name" value="PKD"/>
    <property type="match status" value="1"/>
</dbReference>
<feature type="domain" description="PKD" evidence="2">
    <location>
        <begin position="85"/>
        <end position="117"/>
    </location>
</feature>
<keyword evidence="1" id="KW-0732">Signal</keyword>
<dbReference type="CDD" id="cd00146">
    <property type="entry name" value="PKD"/>
    <property type="match status" value="1"/>
</dbReference>
<dbReference type="InterPro" id="IPR035986">
    <property type="entry name" value="PKD_dom_sf"/>
</dbReference>
<dbReference type="InterPro" id="IPR013783">
    <property type="entry name" value="Ig-like_fold"/>
</dbReference>
<dbReference type="PROSITE" id="PS51257">
    <property type="entry name" value="PROKAR_LIPOPROTEIN"/>
    <property type="match status" value="1"/>
</dbReference>
<name>A0A5B8XZ68_9DELT</name>